<organism evidence="2 3">
    <name type="scientific">Candidatus Dojkabacteria bacterium</name>
    <dbReference type="NCBI Taxonomy" id="2099670"/>
    <lineage>
        <taxon>Bacteria</taxon>
        <taxon>Candidatus Dojkabacteria</taxon>
    </lineage>
</organism>
<name>A0A5C7J5V1_9BACT</name>
<dbReference type="PROSITE" id="PS51257">
    <property type="entry name" value="PROKAR_LIPOPROTEIN"/>
    <property type="match status" value="1"/>
</dbReference>
<dbReference type="Proteomes" id="UP000321026">
    <property type="component" value="Unassembled WGS sequence"/>
</dbReference>
<gene>
    <name evidence="2" type="ORF">E6Q11_03935</name>
</gene>
<feature type="chain" id="PRO_5023121550" description="DUF11 domain-containing protein" evidence="1">
    <location>
        <begin position="23"/>
        <end position="142"/>
    </location>
</feature>
<evidence type="ECO:0008006" key="4">
    <source>
        <dbReference type="Google" id="ProtNLM"/>
    </source>
</evidence>
<feature type="signal peptide" evidence="1">
    <location>
        <begin position="1"/>
        <end position="22"/>
    </location>
</feature>
<reference evidence="2 3" key="1">
    <citation type="submission" date="2018-09" db="EMBL/GenBank/DDBJ databases">
        <title>Metagenome Assembled Genomes from an Advanced Water Purification Facility.</title>
        <authorList>
            <person name="Stamps B.W."/>
            <person name="Spear J.R."/>
        </authorList>
    </citation>
    <scope>NUCLEOTIDE SEQUENCE [LARGE SCALE GENOMIC DNA]</scope>
    <source>
        <strain evidence="2">Bin_63_2</strain>
    </source>
</reference>
<keyword evidence="1" id="KW-0732">Signal</keyword>
<proteinExistence type="predicted"/>
<comment type="caution">
    <text evidence="2">The sequence shown here is derived from an EMBL/GenBank/DDBJ whole genome shotgun (WGS) entry which is preliminary data.</text>
</comment>
<evidence type="ECO:0000256" key="1">
    <source>
        <dbReference type="SAM" id="SignalP"/>
    </source>
</evidence>
<evidence type="ECO:0000313" key="2">
    <source>
        <dbReference type="EMBL" id="TXG76843.1"/>
    </source>
</evidence>
<sequence>MKNLLLILFVLIVGCDTAPSHADNMQYVGTSLDKQMQSDPVTVDKRTADSCDNNNDGIYTYTFIITNVSGATISGGVFSVGSTGLNELMTPSQVLLPTLLPNQSTSVSVKLNSALPTSQSKMSWKVEVNGVVVQQKAFFYNC</sequence>
<accession>A0A5C7J5V1</accession>
<dbReference type="EMBL" id="SSDS01000062">
    <property type="protein sequence ID" value="TXG76843.1"/>
    <property type="molecule type" value="Genomic_DNA"/>
</dbReference>
<protein>
    <recommendedName>
        <fullName evidence="4">DUF11 domain-containing protein</fullName>
    </recommendedName>
</protein>
<evidence type="ECO:0000313" key="3">
    <source>
        <dbReference type="Proteomes" id="UP000321026"/>
    </source>
</evidence>
<dbReference type="AlphaFoldDB" id="A0A5C7J5V1"/>